<evidence type="ECO:0008006" key="5">
    <source>
        <dbReference type="Google" id="ProtNLM"/>
    </source>
</evidence>
<accession>A0ABY8FY02</accession>
<evidence type="ECO:0000313" key="4">
    <source>
        <dbReference type="Proteomes" id="UP001215827"/>
    </source>
</evidence>
<dbReference type="Proteomes" id="UP001215827">
    <property type="component" value="Chromosome"/>
</dbReference>
<keyword evidence="2" id="KW-0732">Signal</keyword>
<evidence type="ECO:0000256" key="2">
    <source>
        <dbReference type="SAM" id="SignalP"/>
    </source>
</evidence>
<gene>
    <name evidence="3" type="ORF">P7228_07525</name>
</gene>
<dbReference type="InterPro" id="IPR023214">
    <property type="entry name" value="HAD_sf"/>
</dbReference>
<dbReference type="PROSITE" id="PS51257">
    <property type="entry name" value="PROKAR_LIPOPROTEIN"/>
    <property type="match status" value="1"/>
</dbReference>
<feature type="signal peptide" evidence="2">
    <location>
        <begin position="1"/>
        <end position="26"/>
    </location>
</feature>
<sequence length="297" mass="31605">MLRWRPRLLCSIPLAGAALMLQGCLAAAIPVLAGSALATKDVIEDGFAGSEKQPDKSVEVARGTPAPNVAPANPPKMPTEVISSEGQRATILDLTELPAPDGTTAGSSADLGRTSFASFAQYAMQAAMPADGESANPSAMLSNPGALDGKRIACAGKPAAVLIDLDPEGGRLASAGMFRAEPRLAILLDSLRRQDITIGWISGRFADDASVIRTALAQSLLDPLGEDTLLLMRYADDRKQTRRREFAEDYCVLAIAGDHRSDFDELFRYLKNPDQAVALEPIFGNGWFLTPSPLIQE</sequence>
<name>A0ABY8FY02_9SPHN</name>
<dbReference type="EMBL" id="CP121106">
    <property type="protein sequence ID" value="WFL78903.1"/>
    <property type="molecule type" value="Genomic_DNA"/>
</dbReference>
<evidence type="ECO:0000313" key="3">
    <source>
        <dbReference type="EMBL" id="WFL78903.1"/>
    </source>
</evidence>
<protein>
    <recommendedName>
        <fullName evidence="5">Acid phosphatase</fullName>
    </recommendedName>
</protein>
<reference evidence="3 4" key="1">
    <citation type="submission" date="2023-03" db="EMBL/GenBank/DDBJ databases">
        <title>Altererythrobacter sp. CAU 1644 isolated from sand.</title>
        <authorList>
            <person name="Kim W."/>
        </authorList>
    </citation>
    <scope>NUCLEOTIDE SEQUENCE [LARGE SCALE GENOMIC DNA]</scope>
    <source>
        <strain evidence="3 4">CAU 1644</strain>
    </source>
</reference>
<dbReference type="RefSeq" id="WP_278017592.1">
    <property type="nucleotide sequence ID" value="NZ_CP121106.1"/>
</dbReference>
<keyword evidence="4" id="KW-1185">Reference proteome</keyword>
<feature type="region of interest" description="Disordered" evidence="1">
    <location>
        <begin position="48"/>
        <end position="76"/>
    </location>
</feature>
<feature type="chain" id="PRO_5045662376" description="Acid phosphatase" evidence="2">
    <location>
        <begin position="27"/>
        <end position="297"/>
    </location>
</feature>
<dbReference type="Gene3D" id="3.40.50.1000">
    <property type="entry name" value="HAD superfamily/HAD-like"/>
    <property type="match status" value="1"/>
</dbReference>
<organism evidence="3 4">
    <name type="scientific">Altererythrobacter arenosus</name>
    <dbReference type="NCBI Taxonomy" id="3032592"/>
    <lineage>
        <taxon>Bacteria</taxon>
        <taxon>Pseudomonadati</taxon>
        <taxon>Pseudomonadota</taxon>
        <taxon>Alphaproteobacteria</taxon>
        <taxon>Sphingomonadales</taxon>
        <taxon>Erythrobacteraceae</taxon>
        <taxon>Altererythrobacter</taxon>
    </lineage>
</organism>
<evidence type="ECO:0000256" key="1">
    <source>
        <dbReference type="SAM" id="MobiDB-lite"/>
    </source>
</evidence>
<proteinExistence type="predicted"/>